<evidence type="ECO:0000313" key="2">
    <source>
        <dbReference type="Proteomes" id="UP000692954"/>
    </source>
</evidence>
<accession>A0A8S1QGA8</accession>
<dbReference type="EMBL" id="CAJJDN010000103">
    <property type="protein sequence ID" value="CAD8113600.1"/>
    <property type="molecule type" value="Genomic_DNA"/>
</dbReference>
<evidence type="ECO:0000313" key="1">
    <source>
        <dbReference type="EMBL" id="CAD8113600.1"/>
    </source>
</evidence>
<dbReference type="Proteomes" id="UP000692954">
    <property type="component" value="Unassembled WGS sequence"/>
</dbReference>
<keyword evidence="2" id="KW-1185">Reference proteome</keyword>
<dbReference type="AlphaFoldDB" id="A0A8S1QGA8"/>
<gene>
    <name evidence="1" type="ORF">PSON_ATCC_30995.1.T1030218</name>
</gene>
<reference evidence="1" key="1">
    <citation type="submission" date="2021-01" db="EMBL/GenBank/DDBJ databases">
        <authorList>
            <consortium name="Genoscope - CEA"/>
            <person name="William W."/>
        </authorList>
    </citation>
    <scope>NUCLEOTIDE SEQUENCE</scope>
</reference>
<protein>
    <submittedName>
        <fullName evidence="1">Uncharacterized protein</fullName>
    </submittedName>
</protein>
<proteinExistence type="predicted"/>
<organism evidence="1 2">
    <name type="scientific">Paramecium sonneborni</name>
    <dbReference type="NCBI Taxonomy" id="65129"/>
    <lineage>
        <taxon>Eukaryota</taxon>
        <taxon>Sar</taxon>
        <taxon>Alveolata</taxon>
        <taxon>Ciliophora</taxon>
        <taxon>Intramacronucleata</taxon>
        <taxon>Oligohymenophorea</taxon>
        <taxon>Peniculida</taxon>
        <taxon>Parameciidae</taxon>
        <taxon>Paramecium</taxon>
    </lineage>
</organism>
<sequence length="224" mass="25833">MLQSSNINQLSLLVQEKEKVYTFRQLQSKDAPATQKLMNTTFLSHNPVMKLLSVTLEDIQILQSLTIFDQIIQEGLSYGAFFGDELISACLTCDIKTCLLEKGIQPTVTAQLIIDIIDQLFHEFMKKQIVSQKKVAYLNHLGTYQDYLRQNLAVVCAYLSMKECEKLEYEQVFTDSWHQGTYGTFQKVFQQFQILKEINQLKEQPVHVKSLLAELKPLQGEMEK</sequence>
<comment type="caution">
    <text evidence="1">The sequence shown here is derived from an EMBL/GenBank/DDBJ whole genome shotgun (WGS) entry which is preliminary data.</text>
</comment>
<name>A0A8S1QGA8_9CILI</name>